<dbReference type="InterPro" id="IPR023296">
    <property type="entry name" value="Glyco_hydro_beta-prop_sf"/>
</dbReference>
<dbReference type="InterPro" id="IPR007345">
    <property type="entry name" value="Polysacch_pyruvyl_Trfase"/>
</dbReference>
<dbReference type="Proteomes" id="UP001596138">
    <property type="component" value="Unassembled WGS sequence"/>
</dbReference>
<name>A0ABW1T6B5_9ACTN</name>
<dbReference type="Gene3D" id="2.115.10.20">
    <property type="entry name" value="Glycosyl hydrolase domain, family 43"/>
    <property type="match status" value="1"/>
</dbReference>
<dbReference type="EMBL" id="JBHSTI010000044">
    <property type="protein sequence ID" value="MFC6239558.1"/>
    <property type="molecule type" value="Genomic_DNA"/>
</dbReference>
<organism evidence="2 3">
    <name type="scientific">Longivirga aurantiaca</name>
    <dbReference type="NCBI Taxonomy" id="1837743"/>
    <lineage>
        <taxon>Bacteria</taxon>
        <taxon>Bacillati</taxon>
        <taxon>Actinomycetota</taxon>
        <taxon>Actinomycetes</taxon>
        <taxon>Sporichthyales</taxon>
        <taxon>Sporichthyaceae</taxon>
        <taxon>Longivirga</taxon>
    </lineage>
</organism>
<comment type="caution">
    <text evidence="2">The sequence shown here is derived from an EMBL/GenBank/DDBJ whole genome shotgun (WGS) entry which is preliminary data.</text>
</comment>
<reference evidence="3" key="1">
    <citation type="journal article" date="2019" name="Int. J. Syst. Evol. Microbiol.">
        <title>The Global Catalogue of Microorganisms (GCM) 10K type strain sequencing project: providing services to taxonomists for standard genome sequencing and annotation.</title>
        <authorList>
            <consortium name="The Broad Institute Genomics Platform"/>
            <consortium name="The Broad Institute Genome Sequencing Center for Infectious Disease"/>
            <person name="Wu L."/>
            <person name="Ma J."/>
        </authorList>
    </citation>
    <scope>NUCLEOTIDE SEQUENCE [LARGE SCALE GENOMIC DNA]</scope>
    <source>
        <strain evidence="3">CGMCC 4.7317</strain>
    </source>
</reference>
<evidence type="ECO:0000313" key="2">
    <source>
        <dbReference type="EMBL" id="MFC6239558.1"/>
    </source>
</evidence>
<protein>
    <submittedName>
        <fullName evidence="2">Polysaccharide pyruvyl transferase family protein</fullName>
    </submittedName>
</protein>
<gene>
    <name evidence="2" type="ORF">ACFQGU_16925</name>
</gene>
<sequence length="780" mass="86164">MRLIEYDATDLTPEAWRSGGDARAFNPTIAEIDGGYVIAYRVVQVDSDHRRIATARLDSDLALVPGSVVALSDEITFADPHLPERSREWHADPMFLRLKGRLYLLWNDGNTRPFNHQFLAEMTDDGQHVAAPARELTTADRREVEKNWALFESDGEVYLSYTYRPHRVLRVDLDTTEPTLVATPAYTSDFPTEYERIFGVVHGGSQPVRVGDTFVTMAHSSFSLPEGRVYRGVLVEFEATAPFRVRRMSKAPFDLPNAAGAEFKHDKLNPNVHEVIYPRGLVRHGDEWIVAYGLNDEECAIAVVPAAAFASSFGPKVSTSYTLGAEDVTLSRLRRAPAVKTDGRQLPVFWFDAKGRLFDTFVGGRRFATGNFGDIASRQIAEQLSGVQARTALPGEPRLLAIGSVLHRAHDGDVVWGSGVKGEKDPLPEGIDLDVRAVRGPLSLEYLQQSGVNTDRVTHTFDPGVLFPHLYAAELAKSPSRGGDRIIPHYHDDLEMRRRLPAYSESFVSVDCTPLDMMRAIKGADRVFSSSLHGVIFAEAMGIPAYWLAPVGGENELKYYDYYYGTGRRDVKRFESLEDAMASEPMPLPTFDIEGYLSTFPHDQVARLASTSVSPGQRFDLRNWTGLRLNTFFALEGFDLRDSSGVWMTSTRAAIGTVVRAEPGDQVAITLAFTPTDRRALADSLSLRAQANGGPVQVVRWRSGGTGRVEVTLAFTATAKDTPVQLDLELEDGGPVSRRGPRDARRLARKVLPSAIAPAYRGGLLSWVRVSSVPRGSRPA</sequence>
<accession>A0ABW1T6B5</accession>
<evidence type="ECO:0000259" key="1">
    <source>
        <dbReference type="Pfam" id="PF04230"/>
    </source>
</evidence>
<keyword evidence="2" id="KW-0808">Transferase</keyword>
<evidence type="ECO:0000313" key="3">
    <source>
        <dbReference type="Proteomes" id="UP001596138"/>
    </source>
</evidence>
<keyword evidence="3" id="KW-1185">Reference proteome</keyword>
<dbReference type="RefSeq" id="WP_386768876.1">
    <property type="nucleotide sequence ID" value="NZ_JBHSTI010000044.1"/>
</dbReference>
<proteinExistence type="predicted"/>
<feature type="domain" description="Polysaccharide pyruvyl transferase" evidence="1">
    <location>
        <begin position="434"/>
        <end position="549"/>
    </location>
</feature>
<dbReference type="SUPFAM" id="SSF75005">
    <property type="entry name" value="Arabinanase/levansucrase/invertase"/>
    <property type="match status" value="1"/>
</dbReference>
<dbReference type="Pfam" id="PF04230">
    <property type="entry name" value="PS_pyruv_trans"/>
    <property type="match status" value="1"/>
</dbReference>
<dbReference type="GO" id="GO:0016740">
    <property type="term" value="F:transferase activity"/>
    <property type="evidence" value="ECO:0007669"/>
    <property type="project" value="UniProtKB-KW"/>
</dbReference>